<dbReference type="PANTHER" id="PTHR30061">
    <property type="entry name" value="MALTOSE-BINDING PERIPLASMIC PROTEIN"/>
    <property type="match status" value="1"/>
</dbReference>
<dbReference type="AlphaFoldDB" id="A0A840SLI7"/>
<reference evidence="5 6" key="1">
    <citation type="submission" date="2020-08" db="EMBL/GenBank/DDBJ databases">
        <title>Genomic Encyclopedia of Type Strains, Phase IV (KMG-IV): sequencing the most valuable type-strain genomes for metagenomic binning, comparative biology and taxonomic classification.</title>
        <authorList>
            <person name="Goeker M."/>
        </authorList>
    </citation>
    <scope>NUCLEOTIDE SEQUENCE [LARGE SCALE GENOMIC DNA]</scope>
    <source>
        <strain evidence="5 6">DSM 101730</strain>
    </source>
</reference>
<comment type="caution">
    <text evidence="5">The sequence shown here is derived from an EMBL/GenBank/DDBJ whole genome shotgun (WGS) entry which is preliminary data.</text>
</comment>
<dbReference type="GO" id="GO:0055052">
    <property type="term" value="C:ATP-binding cassette (ABC) transporter complex, substrate-binding subunit-containing"/>
    <property type="evidence" value="ECO:0007669"/>
    <property type="project" value="TreeGrafter"/>
</dbReference>
<organism evidence="5 6">
    <name type="scientific">Amaricoccus macauensis</name>
    <dbReference type="NCBI Taxonomy" id="57001"/>
    <lineage>
        <taxon>Bacteria</taxon>
        <taxon>Pseudomonadati</taxon>
        <taxon>Pseudomonadota</taxon>
        <taxon>Alphaproteobacteria</taxon>
        <taxon>Rhodobacterales</taxon>
        <taxon>Paracoccaceae</taxon>
        <taxon>Amaricoccus</taxon>
    </lineage>
</organism>
<dbReference type="EMBL" id="JACHFM010000001">
    <property type="protein sequence ID" value="MBB5220333.1"/>
    <property type="molecule type" value="Genomic_DNA"/>
</dbReference>
<evidence type="ECO:0000313" key="6">
    <source>
        <dbReference type="Proteomes" id="UP000549457"/>
    </source>
</evidence>
<keyword evidence="3 4" id="KW-0732">Signal</keyword>
<keyword evidence="6" id="KW-1185">Reference proteome</keyword>
<dbReference type="Proteomes" id="UP000549457">
    <property type="component" value="Unassembled WGS sequence"/>
</dbReference>
<dbReference type="GO" id="GO:0042956">
    <property type="term" value="P:maltodextrin transmembrane transport"/>
    <property type="evidence" value="ECO:0007669"/>
    <property type="project" value="TreeGrafter"/>
</dbReference>
<keyword evidence="2" id="KW-0813">Transport</keyword>
<dbReference type="Gene3D" id="3.40.190.10">
    <property type="entry name" value="Periplasmic binding protein-like II"/>
    <property type="match status" value="1"/>
</dbReference>
<feature type="chain" id="PRO_5032771961" evidence="4">
    <location>
        <begin position="26"/>
        <end position="422"/>
    </location>
</feature>
<dbReference type="SUPFAM" id="SSF53850">
    <property type="entry name" value="Periplasmic binding protein-like II"/>
    <property type="match status" value="1"/>
</dbReference>
<feature type="signal peptide" evidence="4">
    <location>
        <begin position="1"/>
        <end position="25"/>
    </location>
</feature>
<sequence length="422" mass="45483">MTMLTRVSAILLASTCLAGAAAAQAELTFWQHGAGNPWEPRLFGQIVEDFNASQSDWKVTLQQFPQAAYNDSVTAAALSGELPDIIDVDGPLMPNWAWAGYLAPLEITEEELEGFLPGTIGRWQDQIYSVGLWDAAVAMITRKSTLEKYGIRVPTLGEPWTGEEFNAALETMKESGDFEYPLDLGMWDKVEWYPYAFSPFLQSFGGDIVDRSTYQTAEGVLNGDAAIAFGEWWQGLFTDGLVPGTSQDPADGNQAFGFRDGKYAIVWSGNWNGAGVLEAFGDDALFLPAPDFGNGPKIGAASWQFAVSAQSENQQGANAFIRFALQDKYQAMFSDASGLAPATATAAQMTENYKEGAPMAVFYDLSAAQALVRPVTPGYVVQSAVFRKAVSDIADGADVATALDAAVDEIDADIENNQGYGH</sequence>
<gene>
    <name evidence="5" type="ORF">HNP73_000254</name>
</gene>
<proteinExistence type="inferred from homology"/>
<evidence type="ECO:0000256" key="4">
    <source>
        <dbReference type="SAM" id="SignalP"/>
    </source>
</evidence>
<dbReference type="GO" id="GO:1901982">
    <property type="term" value="F:maltose binding"/>
    <property type="evidence" value="ECO:0007669"/>
    <property type="project" value="TreeGrafter"/>
</dbReference>
<evidence type="ECO:0000313" key="5">
    <source>
        <dbReference type="EMBL" id="MBB5220333.1"/>
    </source>
</evidence>
<dbReference type="Pfam" id="PF13416">
    <property type="entry name" value="SBP_bac_8"/>
    <property type="match status" value="1"/>
</dbReference>
<dbReference type="InterPro" id="IPR006059">
    <property type="entry name" value="SBP"/>
</dbReference>
<keyword evidence="5" id="KW-0762">Sugar transport</keyword>
<evidence type="ECO:0000256" key="1">
    <source>
        <dbReference type="ARBA" id="ARBA00008520"/>
    </source>
</evidence>
<dbReference type="RefSeq" id="WP_184146326.1">
    <property type="nucleotide sequence ID" value="NZ_JACHFM010000001.1"/>
</dbReference>
<accession>A0A840SLI7</accession>
<dbReference type="GO" id="GO:0015768">
    <property type="term" value="P:maltose transport"/>
    <property type="evidence" value="ECO:0007669"/>
    <property type="project" value="TreeGrafter"/>
</dbReference>
<dbReference type="PANTHER" id="PTHR30061:SF50">
    <property type="entry name" value="MALTOSE_MALTODEXTRIN-BINDING PERIPLASMIC PROTEIN"/>
    <property type="match status" value="1"/>
</dbReference>
<comment type="similarity">
    <text evidence="1">Belongs to the bacterial solute-binding protein 1 family.</text>
</comment>
<evidence type="ECO:0000256" key="3">
    <source>
        <dbReference type="ARBA" id="ARBA00022729"/>
    </source>
</evidence>
<name>A0A840SLI7_9RHOB</name>
<evidence type="ECO:0000256" key="2">
    <source>
        <dbReference type="ARBA" id="ARBA00022448"/>
    </source>
</evidence>
<protein>
    <submittedName>
        <fullName evidence="5">Multiple sugar transport system substrate-binding protein</fullName>
    </submittedName>
</protein>